<dbReference type="AlphaFoldDB" id="A0A846N5H6"/>
<dbReference type="Proteomes" id="UP000570514">
    <property type="component" value="Unassembled WGS sequence"/>
</dbReference>
<keyword evidence="3" id="KW-1185">Reference proteome</keyword>
<protein>
    <submittedName>
        <fullName evidence="2">Uncharacterized protein</fullName>
    </submittedName>
</protein>
<name>A0A846N5H6_9PROT</name>
<reference evidence="2 3" key="1">
    <citation type="submission" date="2020-03" db="EMBL/GenBank/DDBJ databases">
        <title>Genomic Encyclopedia of Type Strains, Phase IV (KMG-IV): sequencing the most valuable type-strain genomes for metagenomic binning, comparative biology and taxonomic classification.</title>
        <authorList>
            <person name="Goeker M."/>
        </authorList>
    </citation>
    <scope>NUCLEOTIDE SEQUENCE [LARGE SCALE GENOMIC DNA]</scope>
    <source>
        <strain evidence="2 3">DSM 19867</strain>
    </source>
</reference>
<proteinExistence type="predicted"/>
<keyword evidence="1" id="KW-0732">Signal</keyword>
<comment type="caution">
    <text evidence="2">The sequence shown here is derived from an EMBL/GenBank/DDBJ whole genome shotgun (WGS) entry which is preliminary data.</text>
</comment>
<gene>
    <name evidence="2" type="ORF">FHS83_003740</name>
</gene>
<dbReference type="RefSeq" id="WP_167084963.1">
    <property type="nucleotide sequence ID" value="NZ_BAAADC010000001.1"/>
</dbReference>
<sequence length="253" mass="27409">MRARWLAVAVLMWSSAQAQPIELSGSIGGRQVVADLNRNGDTVSGWLYSLKNGTQLRLEGQLVPQGLFDITAFNAASNTRAGRFTGRIKNGHWTGNWRDNGAKAKKPVALDNLSNVSPPDGRYRCTTRRHDESFGFSLRHSLDLTLSGGKVKGLTLTRQTKSDGENAQSCRLTAGDLKQAPGKGTIILRAKADPARCTLRILSAGDYLLIRPGRTDQAGDDCRAAASSQFCSANAFWSDLVINKKSQSCKSVE</sequence>
<dbReference type="EMBL" id="JAASRM010000001">
    <property type="protein sequence ID" value="NIK90422.1"/>
    <property type="molecule type" value="Genomic_DNA"/>
</dbReference>
<evidence type="ECO:0000256" key="1">
    <source>
        <dbReference type="SAM" id="SignalP"/>
    </source>
</evidence>
<evidence type="ECO:0000313" key="3">
    <source>
        <dbReference type="Proteomes" id="UP000570514"/>
    </source>
</evidence>
<feature type="signal peptide" evidence="1">
    <location>
        <begin position="1"/>
        <end position="18"/>
    </location>
</feature>
<evidence type="ECO:0000313" key="2">
    <source>
        <dbReference type="EMBL" id="NIK90422.1"/>
    </source>
</evidence>
<organism evidence="2 3">
    <name type="scientific">Rhizomicrobium palustre</name>
    <dbReference type="NCBI Taxonomy" id="189966"/>
    <lineage>
        <taxon>Bacteria</taxon>
        <taxon>Pseudomonadati</taxon>
        <taxon>Pseudomonadota</taxon>
        <taxon>Alphaproteobacteria</taxon>
        <taxon>Micropepsales</taxon>
        <taxon>Micropepsaceae</taxon>
        <taxon>Rhizomicrobium</taxon>
    </lineage>
</organism>
<accession>A0A846N5H6</accession>
<feature type="chain" id="PRO_5032872722" evidence="1">
    <location>
        <begin position="19"/>
        <end position="253"/>
    </location>
</feature>